<dbReference type="InParanoid" id="A0A078ASX2"/>
<protein>
    <submittedName>
        <fullName evidence="1">Uncharacterized protein</fullName>
    </submittedName>
</protein>
<evidence type="ECO:0000313" key="2">
    <source>
        <dbReference type="Proteomes" id="UP000039865"/>
    </source>
</evidence>
<evidence type="ECO:0000313" key="1">
    <source>
        <dbReference type="EMBL" id="CDW85121.1"/>
    </source>
</evidence>
<accession>A0A078ASX2</accession>
<dbReference type="Proteomes" id="UP000039865">
    <property type="component" value="Unassembled WGS sequence"/>
</dbReference>
<name>A0A078ASX2_STYLE</name>
<dbReference type="EMBL" id="CCKQ01013457">
    <property type="protein sequence ID" value="CDW85121.1"/>
    <property type="molecule type" value="Genomic_DNA"/>
</dbReference>
<gene>
    <name evidence="1" type="primary">Contig18537.g19693</name>
    <name evidence="1" type="ORF">STYLEM_14191</name>
</gene>
<dbReference type="OrthoDB" id="10666722at2759"/>
<organism evidence="1 2">
    <name type="scientific">Stylonychia lemnae</name>
    <name type="common">Ciliate</name>
    <dbReference type="NCBI Taxonomy" id="5949"/>
    <lineage>
        <taxon>Eukaryota</taxon>
        <taxon>Sar</taxon>
        <taxon>Alveolata</taxon>
        <taxon>Ciliophora</taxon>
        <taxon>Intramacronucleata</taxon>
        <taxon>Spirotrichea</taxon>
        <taxon>Stichotrichia</taxon>
        <taxon>Sporadotrichida</taxon>
        <taxon>Oxytrichidae</taxon>
        <taxon>Stylonychinae</taxon>
        <taxon>Stylonychia</taxon>
    </lineage>
</organism>
<sequence length="531" mass="63456">MLQNQELSASKFDFADDLTQDIHHLAKKHKVPNFLVNARDNDLILPKDKARQKMKRLTLRKRSTKYSFDSDESDFELPQNEQHMVVKLKDNDYLKLYQMKNPMHDSDRECARSIMYNLKMPDEQTMKFNPYLNKTPAKEPMLNLHTQELFSMAQITLEKKLKYKNYYEDEIIAEENLEIENKKQKQLKNFQNNYIDRENSSSRKKQDLQSIIDEQIKYRMLLQYQKVTERPGNSKNKKKMPLSNLSREILMIPQHKLKGKFLQKNKELELFMPGGNLHKYDTNTLVSEMDKERLIKNSPEILQSVLERDYSDPLIRYNISKEFLDPQVRRHRSVSVDEQQQNNSKGMACDVGVFIQDSKNSFMKLQLKTLDQNKHKKGRSMLLLPGLNPHELNHSRNKQIHPYGDYTHNKNKSQEIQKQLFQSNMKINQNIRKTSQKQYDILQKYKRKLDQCDKLIDKHDVYINRVESTQLLVNRFTSNNEEKPPNFEMYEKLFQIKEKAWTQNEIRKIDTDYQRKLHIALTQKKSIEQQF</sequence>
<dbReference type="AlphaFoldDB" id="A0A078ASX2"/>
<proteinExistence type="predicted"/>
<reference evidence="1 2" key="1">
    <citation type="submission" date="2014-06" db="EMBL/GenBank/DDBJ databases">
        <authorList>
            <person name="Swart Estienne"/>
        </authorList>
    </citation>
    <scope>NUCLEOTIDE SEQUENCE [LARGE SCALE GENOMIC DNA]</scope>
    <source>
        <strain evidence="1 2">130c</strain>
    </source>
</reference>
<keyword evidence="2" id="KW-1185">Reference proteome</keyword>